<dbReference type="Gene3D" id="1.10.10.60">
    <property type="entry name" value="Homeodomain-like"/>
    <property type="match status" value="2"/>
</dbReference>
<dbReference type="SUPFAM" id="SSF53807">
    <property type="entry name" value="Helical backbone' metal receptor"/>
    <property type="match status" value="1"/>
</dbReference>
<gene>
    <name evidence="10" type="ORF">BRLA_c027830</name>
</gene>
<proteinExistence type="inferred from homology"/>
<dbReference type="STRING" id="1042163.BRLA_c027830"/>
<evidence type="ECO:0000256" key="5">
    <source>
        <dbReference type="ARBA" id="ARBA00023015"/>
    </source>
</evidence>
<evidence type="ECO:0000256" key="2">
    <source>
        <dbReference type="ARBA" id="ARBA00008814"/>
    </source>
</evidence>
<dbReference type="eggNOG" id="COG2207">
    <property type="taxonomic scope" value="Bacteria"/>
</dbReference>
<dbReference type="AlphaFoldDB" id="A0A075R3K0"/>
<dbReference type="Pfam" id="PF01497">
    <property type="entry name" value="Peripla_BP_2"/>
    <property type="match status" value="1"/>
</dbReference>
<dbReference type="SMART" id="SM00342">
    <property type="entry name" value="HTH_ARAC"/>
    <property type="match status" value="1"/>
</dbReference>
<protein>
    <submittedName>
        <fullName evidence="10">Bacillibactin transport regulator</fullName>
    </submittedName>
</protein>
<keyword evidence="5" id="KW-0805">Transcription regulation</keyword>
<dbReference type="InterPro" id="IPR051313">
    <property type="entry name" value="Bact_iron-sidero_bind"/>
</dbReference>
<dbReference type="EMBL" id="CP007806">
    <property type="protein sequence ID" value="AIG27102.1"/>
    <property type="molecule type" value="Genomic_DNA"/>
</dbReference>
<dbReference type="InterPro" id="IPR018062">
    <property type="entry name" value="HTH_AraC-typ_CS"/>
</dbReference>
<dbReference type="HOGENOM" id="CLU_028727_1_0_9"/>
<reference evidence="10 11" key="1">
    <citation type="journal article" date="2011" name="J. Bacteriol.">
        <title>Genome sequence of Brevibacillus laterosporus LMG 15441, a pathogen of invertebrates.</title>
        <authorList>
            <person name="Djukic M."/>
            <person name="Poehlein A."/>
            <person name="Thurmer A."/>
            <person name="Daniel R."/>
        </authorList>
    </citation>
    <scope>NUCLEOTIDE SEQUENCE [LARGE SCALE GENOMIC DNA]</scope>
    <source>
        <strain evidence="10 11">LMG 15441</strain>
    </source>
</reference>
<dbReference type="GO" id="GO:1901678">
    <property type="term" value="P:iron coordination entity transport"/>
    <property type="evidence" value="ECO:0007669"/>
    <property type="project" value="UniProtKB-ARBA"/>
</dbReference>
<dbReference type="SUPFAM" id="SSF46689">
    <property type="entry name" value="Homeodomain-like"/>
    <property type="match status" value="1"/>
</dbReference>
<dbReference type="Gene3D" id="3.40.50.1980">
    <property type="entry name" value="Nitrogenase molybdenum iron protein domain"/>
    <property type="match status" value="2"/>
</dbReference>
<evidence type="ECO:0000256" key="6">
    <source>
        <dbReference type="ARBA" id="ARBA00023125"/>
    </source>
</evidence>
<sequence length="550" mass="62968">MTQLTSTCVPLRSLLFHLSAIEMISKPVGWKSEMETSHYHTLFIFSKGKSTVHIGTDVFQLLPEKCYSLPPGSKVQIENGYDSEIQFYQITFTVIQIGESQHTTYSGNILPDKQEITVYPFSRLHRLAEALYAGNGHSSELEWFKQHLYFQDLLGFLFEHTLHYNQSFHSTLSVENTIHYMKQNYMDNITVKQLAQLAHVASWKYTTIFQELTGKKPLDFLTELRINHSKELLTHTNSPLRDIASQVGFSDEYYFNRRFRQMTGIAPKQYALMMRRGKAIKDWTGHEVNIPTHPKRIIYHGETYGDLLALGVKAVGGGYVLVDHPIYKDRGIEVQDIGLPINPEKTMALKPDLIIFANADENEYKKISRIAPTVTFNSFAPLAERIQTLGKILDKKKEAQKWLDWYDTKATSMWQQLRSKIPPGETASVFLYEHGKHLYVMGTTGLSSALYHPLGFQPVPKIQEILDSGSGFMEISEEDLPQYAGDRIFMLLSTNSESRQATAELMDTSLWKSLPAARNGYVYLAEAERWNYADALTREWLLETLPQLIV</sequence>
<dbReference type="PRINTS" id="PR00032">
    <property type="entry name" value="HTHARAC"/>
</dbReference>
<comment type="similarity">
    <text evidence="2">Belongs to the bacterial solute-binding protein 8 family.</text>
</comment>
<dbReference type="PROSITE" id="PS50983">
    <property type="entry name" value="FE_B12_PBP"/>
    <property type="match status" value="1"/>
</dbReference>
<dbReference type="InterPro" id="IPR009057">
    <property type="entry name" value="Homeodomain-like_sf"/>
</dbReference>
<keyword evidence="3" id="KW-0813">Transport</keyword>
<dbReference type="InterPro" id="IPR018060">
    <property type="entry name" value="HTH_AraC"/>
</dbReference>
<organism evidence="10 11">
    <name type="scientific">Brevibacillus laterosporus LMG 15441</name>
    <dbReference type="NCBI Taxonomy" id="1042163"/>
    <lineage>
        <taxon>Bacteria</taxon>
        <taxon>Bacillati</taxon>
        <taxon>Bacillota</taxon>
        <taxon>Bacilli</taxon>
        <taxon>Bacillales</taxon>
        <taxon>Paenibacillaceae</taxon>
        <taxon>Brevibacillus</taxon>
    </lineage>
</organism>
<evidence type="ECO:0000256" key="4">
    <source>
        <dbReference type="ARBA" id="ARBA00022729"/>
    </source>
</evidence>
<evidence type="ECO:0000256" key="7">
    <source>
        <dbReference type="ARBA" id="ARBA00023163"/>
    </source>
</evidence>
<evidence type="ECO:0000256" key="1">
    <source>
        <dbReference type="ARBA" id="ARBA00004196"/>
    </source>
</evidence>
<dbReference type="Proteomes" id="UP000005850">
    <property type="component" value="Chromosome"/>
</dbReference>
<keyword evidence="6" id="KW-0238">DNA-binding</keyword>
<evidence type="ECO:0000313" key="11">
    <source>
        <dbReference type="Proteomes" id="UP000005850"/>
    </source>
</evidence>
<keyword evidence="7" id="KW-0804">Transcription</keyword>
<dbReference type="PANTHER" id="PTHR30532:SF26">
    <property type="entry name" value="IRON(3+)-HYDROXAMATE-BINDING PROTEIN FHUD"/>
    <property type="match status" value="1"/>
</dbReference>
<dbReference type="KEGG" id="blr:BRLA_c027830"/>
<dbReference type="InterPro" id="IPR002491">
    <property type="entry name" value="ABC_transptr_periplasmic_BD"/>
</dbReference>
<dbReference type="GO" id="GO:0030288">
    <property type="term" value="C:outer membrane-bounded periplasmic space"/>
    <property type="evidence" value="ECO:0007669"/>
    <property type="project" value="TreeGrafter"/>
</dbReference>
<feature type="domain" description="Fe/B12 periplasmic-binding" evidence="9">
    <location>
        <begin position="295"/>
        <end position="550"/>
    </location>
</feature>
<dbReference type="PROSITE" id="PS00041">
    <property type="entry name" value="HTH_ARAC_FAMILY_1"/>
    <property type="match status" value="1"/>
</dbReference>
<feature type="domain" description="HTH araC/xylS-type" evidence="8">
    <location>
        <begin position="175"/>
        <end position="273"/>
    </location>
</feature>
<keyword evidence="4" id="KW-0732">Signal</keyword>
<dbReference type="InterPro" id="IPR020449">
    <property type="entry name" value="Tscrpt_reg_AraC-type_HTH"/>
</dbReference>
<dbReference type="GO" id="GO:0003700">
    <property type="term" value="F:DNA-binding transcription factor activity"/>
    <property type="evidence" value="ECO:0007669"/>
    <property type="project" value="InterPro"/>
</dbReference>
<accession>A0A075R3K0</accession>
<name>A0A075R3K0_BRELA</name>
<dbReference type="PANTHER" id="PTHR30532">
    <property type="entry name" value="IRON III DICITRATE-BINDING PERIPLASMIC PROTEIN"/>
    <property type="match status" value="1"/>
</dbReference>
<evidence type="ECO:0000313" key="10">
    <source>
        <dbReference type="EMBL" id="AIG27102.1"/>
    </source>
</evidence>
<dbReference type="Pfam" id="PF12833">
    <property type="entry name" value="HTH_18"/>
    <property type="match status" value="1"/>
</dbReference>
<dbReference type="PROSITE" id="PS01124">
    <property type="entry name" value="HTH_ARAC_FAMILY_2"/>
    <property type="match status" value="1"/>
</dbReference>
<evidence type="ECO:0000256" key="3">
    <source>
        <dbReference type="ARBA" id="ARBA00022448"/>
    </source>
</evidence>
<dbReference type="RefSeq" id="WP_003336053.1">
    <property type="nucleotide sequence ID" value="NZ_CP007806.1"/>
</dbReference>
<dbReference type="GO" id="GO:0043565">
    <property type="term" value="F:sequence-specific DNA binding"/>
    <property type="evidence" value="ECO:0007669"/>
    <property type="project" value="InterPro"/>
</dbReference>
<keyword evidence="11" id="KW-1185">Reference proteome</keyword>
<dbReference type="eggNOG" id="COG0614">
    <property type="taxonomic scope" value="Bacteria"/>
</dbReference>
<evidence type="ECO:0000259" key="8">
    <source>
        <dbReference type="PROSITE" id="PS01124"/>
    </source>
</evidence>
<comment type="subcellular location">
    <subcellularLocation>
        <location evidence="1">Cell envelope</location>
    </subcellularLocation>
</comment>
<evidence type="ECO:0000259" key="9">
    <source>
        <dbReference type="PROSITE" id="PS50983"/>
    </source>
</evidence>